<evidence type="ECO:0000313" key="3">
    <source>
        <dbReference type="EMBL" id="MFC4028903.1"/>
    </source>
</evidence>
<dbReference type="Gene3D" id="3.10.180.10">
    <property type="entry name" value="2,3-Dihydroxybiphenyl 1,2-Dioxygenase, domain 1"/>
    <property type="match status" value="1"/>
</dbReference>
<sequence>MENSRKSNDGLGTLAFYNIAFVVSNIEDSIKWYTDSLGFKLLAKQSIPVPEGHVEMAFMEGAGMKIEMIENSNNQSIESIRKDAKTDAVPTVVGSKALVFYVEDLEVTTKELENKAVHFLWKKRYLAKDSLYCTMILDNDDNRVNIFQRNTII</sequence>
<evidence type="ECO:0000313" key="4">
    <source>
        <dbReference type="Proteomes" id="UP001595793"/>
    </source>
</evidence>
<evidence type="ECO:0000259" key="1">
    <source>
        <dbReference type="PROSITE" id="PS51819"/>
    </source>
</evidence>
<organism evidence="3 4">
    <name type="scientific">Zunongwangia endophytica</name>
    <dbReference type="NCBI Taxonomy" id="1808945"/>
    <lineage>
        <taxon>Bacteria</taxon>
        <taxon>Pseudomonadati</taxon>
        <taxon>Bacteroidota</taxon>
        <taxon>Flavobacteriia</taxon>
        <taxon>Flavobacteriales</taxon>
        <taxon>Flavobacteriaceae</taxon>
        <taxon>Zunongwangia</taxon>
    </lineage>
</organism>
<accession>A0ABV8HD03</accession>
<proteinExistence type="predicted"/>
<reference evidence="3" key="1">
    <citation type="journal article" date="2014" name="Int. J. Syst. Evol. Microbiol.">
        <title>Complete genome of a new Firmicutes species belonging to the dominant human colonic microbiota ('Ruminococcus bicirculans') reveals two chromosomes and a selective capacity to utilize plant glucans.</title>
        <authorList>
            <consortium name="NISC Comparative Sequencing Program"/>
            <person name="Wegmann U."/>
            <person name="Louis P."/>
            <person name="Goesmann A."/>
            <person name="Henrissat B."/>
            <person name="Duncan S.H."/>
            <person name="Flint H.J."/>
        </authorList>
    </citation>
    <scope>NUCLEOTIDE SEQUENCE</scope>
    <source>
        <strain evidence="3">CECT 9128</strain>
    </source>
</reference>
<dbReference type="InterPro" id="IPR029068">
    <property type="entry name" value="Glyas_Bleomycin-R_OHBP_Dase"/>
</dbReference>
<dbReference type="PROSITE" id="PS51819">
    <property type="entry name" value="VOC"/>
    <property type="match status" value="1"/>
</dbReference>
<name>A0ABV8HD03_9FLAO</name>
<reference evidence="4" key="2">
    <citation type="journal article" date="2019" name="Int. J. Syst. Evol. Microbiol.">
        <title>The Global Catalogue of Microorganisms (GCM) 10K type strain sequencing project: providing services to taxonomists for standard genome sequencing and annotation.</title>
        <authorList>
            <consortium name="The Broad Institute Genomics Platform"/>
            <consortium name="The Broad Institute Genome Sequencing Center for Infectious Disease"/>
            <person name="Wu L."/>
            <person name="Ma J."/>
        </authorList>
    </citation>
    <scope>NUCLEOTIDE SEQUENCE [LARGE SCALE GENOMIC DNA]</scope>
    <source>
        <strain evidence="4">CECT 9128</strain>
    </source>
</reference>
<keyword evidence="4" id="KW-1185">Reference proteome</keyword>
<evidence type="ECO:0000313" key="2">
    <source>
        <dbReference type="EMBL" id="MFC4027948.1"/>
    </source>
</evidence>
<comment type="caution">
    <text evidence="3">The sequence shown here is derived from an EMBL/GenBank/DDBJ whole genome shotgun (WGS) entry which is preliminary data.</text>
</comment>
<feature type="domain" description="VOC" evidence="1">
    <location>
        <begin position="15"/>
        <end position="149"/>
    </location>
</feature>
<gene>
    <name evidence="2" type="ORF">ACFOS1_11075</name>
    <name evidence="3" type="ORF">ACFOS1_15890</name>
</gene>
<dbReference type="EMBL" id="JBHSAS010000006">
    <property type="protein sequence ID" value="MFC4027948.1"/>
    <property type="molecule type" value="Genomic_DNA"/>
</dbReference>
<dbReference type="SUPFAM" id="SSF54593">
    <property type="entry name" value="Glyoxalase/Bleomycin resistance protein/Dihydroxybiphenyl dioxygenase"/>
    <property type="match status" value="1"/>
</dbReference>
<reference evidence="3" key="3">
    <citation type="submission" date="2024-09" db="EMBL/GenBank/DDBJ databases">
        <authorList>
            <person name="Sun Q."/>
            <person name="Mori K."/>
        </authorList>
    </citation>
    <scope>NUCLEOTIDE SEQUENCE</scope>
    <source>
        <strain evidence="3">CECT 9128</strain>
    </source>
</reference>
<dbReference type="Proteomes" id="UP001595793">
    <property type="component" value="Unassembled WGS sequence"/>
</dbReference>
<dbReference type="InterPro" id="IPR037523">
    <property type="entry name" value="VOC_core"/>
</dbReference>
<dbReference type="InterPro" id="IPR004360">
    <property type="entry name" value="Glyas_Fos-R_dOase_dom"/>
</dbReference>
<dbReference type="EMBL" id="JBHSAS010000011">
    <property type="protein sequence ID" value="MFC4028903.1"/>
    <property type="molecule type" value="Genomic_DNA"/>
</dbReference>
<dbReference type="CDD" id="cd06587">
    <property type="entry name" value="VOC"/>
    <property type="match status" value="1"/>
</dbReference>
<dbReference type="Pfam" id="PF00903">
    <property type="entry name" value="Glyoxalase"/>
    <property type="match status" value="1"/>
</dbReference>
<dbReference type="RefSeq" id="WP_290231562.1">
    <property type="nucleotide sequence ID" value="NZ_JAUFPZ010000002.1"/>
</dbReference>
<protein>
    <submittedName>
        <fullName evidence="3">VOC family protein</fullName>
    </submittedName>
</protein>